<sequence length="476" mass="50141">MAPKDRCDPEEGIIELFDIVDIHEAASGTTSEAPDDAASEDGSHETLASEQPTKPAEPDESAGESGQTVSRYPFENGQDFLDEFDKTPNLTFLPPKSEAADVEADAQEGQRDGEGQNGCAVPDEELVRAFEAEMAKAGGTICISPEDGPSAPDAAPSADAVDERIEGSAAGVFDVTSTAAEGPACEPAPEEGADQPASSPDAEPPTEESTGHADDEEAEAPIPSEASLPPFLPLTAEAVPAQEEGVPVLPGVEEERITRLEEALSRLSERVAALEQRVDEAGAQASGTDVSGAALSEAIEAVSQEKDALRDEMRALSPEGGAEEEASEAFSSALSEPLDHAAEAVPFSVVDEAAPSEEGPDLLGLALESLQERVALLERRPALSPDVAGIAQDVLALVRVDMEKAAEEQEAARRELEELQRRVQELEKRPLPQLILPELPDAEAIAADVMSSIRADLDRITAETAARVLREEIARL</sequence>
<feature type="compositionally biased region" description="Basic and acidic residues" evidence="2">
    <location>
        <begin position="303"/>
        <end position="314"/>
    </location>
</feature>
<feature type="region of interest" description="Disordered" evidence="2">
    <location>
        <begin position="140"/>
        <end position="253"/>
    </location>
</feature>
<feature type="compositionally biased region" description="Low complexity" evidence="2">
    <location>
        <begin position="220"/>
        <end position="229"/>
    </location>
</feature>
<keyword evidence="1" id="KW-0175">Coiled coil</keyword>
<evidence type="ECO:0000313" key="3">
    <source>
        <dbReference type="EMBL" id="HIW78208.1"/>
    </source>
</evidence>
<evidence type="ECO:0000256" key="2">
    <source>
        <dbReference type="SAM" id="MobiDB-lite"/>
    </source>
</evidence>
<dbReference type="EMBL" id="DXGI01000126">
    <property type="protein sequence ID" value="HIW78208.1"/>
    <property type="molecule type" value="Genomic_DNA"/>
</dbReference>
<feature type="region of interest" description="Disordered" evidence="2">
    <location>
        <begin position="297"/>
        <end position="333"/>
    </location>
</feature>
<protein>
    <submittedName>
        <fullName evidence="3">Uncharacterized protein</fullName>
    </submittedName>
</protein>
<reference evidence="3" key="2">
    <citation type="submission" date="2021-04" db="EMBL/GenBank/DDBJ databases">
        <authorList>
            <person name="Gilroy R."/>
        </authorList>
    </citation>
    <scope>NUCLEOTIDE SEQUENCE</scope>
    <source>
        <strain evidence="3">ChiSxjej5B17-1746</strain>
    </source>
</reference>
<feature type="coiled-coil region" evidence="1">
    <location>
        <begin position="395"/>
        <end position="429"/>
    </location>
</feature>
<reference evidence="3" key="1">
    <citation type="journal article" date="2021" name="PeerJ">
        <title>Extensive microbial diversity within the chicken gut microbiome revealed by metagenomics and culture.</title>
        <authorList>
            <person name="Gilroy R."/>
            <person name="Ravi A."/>
            <person name="Getino M."/>
            <person name="Pursley I."/>
            <person name="Horton D.L."/>
            <person name="Alikhan N.F."/>
            <person name="Baker D."/>
            <person name="Gharbi K."/>
            <person name="Hall N."/>
            <person name="Watson M."/>
            <person name="Adriaenssens E.M."/>
            <person name="Foster-Nyarko E."/>
            <person name="Jarju S."/>
            <person name="Secka A."/>
            <person name="Antonio M."/>
            <person name="Oren A."/>
            <person name="Chaudhuri R.R."/>
            <person name="La Ragione R."/>
            <person name="Hildebrand F."/>
            <person name="Pallen M.J."/>
        </authorList>
    </citation>
    <scope>NUCLEOTIDE SEQUENCE</scope>
    <source>
        <strain evidence="3">ChiSxjej5B17-1746</strain>
    </source>
</reference>
<dbReference type="Proteomes" id="UP000824264">
    <property type="component" value="Unassembled WGS sequence"/>
</dbReference>
<dbReference type="AlphaFoldDB" id="A0A9D1U8K8"/>
<feature type="non-terminal residue" evidence="3">
    <location>
        <position position="476"/>
    </location>
</feature>
<accession>A0A9D1U8K8</accession>
<comment type="caution">
    <text evidence="3">The sequence shown here is derived from an EMBL/GenBank/DDBJ whole genome shotgun (WGS) entry which is preliminary data.</text>
</comment>
<name>A0A9D1U8K8_9BACT</name>
<feature type="region of interest" description="Disordered" evidence="2">
    <location>
        <begin position="24"/>
        <end position="122"/>
    </location>
</feature>
<feature type="compositionally biased region" description="Low complexity" evidence="2">
    <location>
        <begin position="144"/>
        <end position="159"/>
    </location>
</feature>
<organism evidence="3 4">
    <name type="scientific">Candidatus Bilophila faecipullorum</name>
    <dbReference type="NCBI Taxonomy" id="2838482"/>
    <lineage>
        <taxon>Bacteria</taxon>
        <taxon>Pseudomonadati</taxon>
        <taxon>Thermodesulfobacteriota</taxon>
        <taxon>Desulfovibrionia</taxon>
        <taxon>Desulfovibrionales</taxon>
        <taxon>Desulfovibrionaceae</taxon>
        <taxon>Bilophila</taxon>
    </lineage>
</organism>
<evidence type="ECO:0000256" key="1">
    <source>
        <dbReference type="SAM" id="Coils"/>
    </source>
</evidence>
<evidence type="ECO:0000313" key="4">
    <source>
        <dbReference type="Proteomes" id="UP000824264"/>
    </source>
</evidence>
<gene>
    <name evidence="3" type="ORF">H9874_03580</name>
</gene>
<proteinExistence type="predicted"/>